<organism evidence="1 2">
    <name type="scientific">Trichinella pseudospiralis</name>
    <name type="common">Parasitic roundworm</name>
    <dbReference type="NCBI Taxonomy" id="6337"/>
    <lineage>
        <taxon>Eukaryota</taxon>
        <taxon>Metazoa</taxon>
        <taxon>Ecdysozoa</taxon>
        <taxon>Nematoda</taxon>
        <taxon>Enoplea</taxon>
        <taxon>Dorylaimia</taxon>
        <taxon>Trichinellida</taxon>
        <taxon>Trichinellidae</taxon>
        <taxon>Trichinella</taxon>
    </lineage>
</organism>
<evidence type="ECO:0000313" key="2">
    <source>
        <dbReference type="Proteomes" id="UP000054995"/>
    </source>
</evidence>
<protein>
    <submittedName>
        <fullName evidence="1">Uncharacterized protein</fullName>
    </submittedName>
</protein>
<dbReference type="AlphaFoldDB" id="A0A0V1G060"/>
<keyword evidence="2" id="KW-1185">Reference proteome</keyword>
<proteinExistence type="predicted"/>
<name>A0A0V1G060_TRIPS</name>
<comment type="caution">
    <text evidence="1">The sequence shown here is derived from an EMBL/GenBank/DDBJ whole genome shotgun (WGS) entry which is preliminary data.</text>
</comment>
<accession>A0A0V1G060</accession>
<dbReference type="EMBL" id="JYDT01000011">
    <property type="protein sequence ID" value="KRY91704.1"/>
    <property type="molecule type" value="Genomic_DNA"/>
</dbReference>
<gene>
    <name evidence="1" type="ORF">T4D_6783</name>
</gene>
<evidence type="ECO:0000313" key="1">
    <source>
        <dbReference type="EMBL" id="KRY91704.1"/>
    </source>
</evidence>
<dbReference type="Proteomes" id="UP000054995">
    <property type="component" value="Unassembled WGS sequence"/>
</dbReference>
<sequence length="61" mass="7447">MTCQRTEYSKSNQVLLTNKFFNFKLKFLRFFTTEFDLNTTVIRYDELKSHFYRYNNATTNG</sequence>
<reference evidence="1 2" key="1">
    <citation type="submission" date="2015-01" db="EMBL/GenBank/DDBJ databases">
        <title>Evolution of Trichinella species and genotypes.</title>
        <authorList>
            <person name="Korhonen P.K."/>
            <person name="Edoardo P."/>
            <person name="Giuseppe L.R."/>
            <person name="Gasser R.B."/>
        </authorList>
    </citation>
    <scope>NUCLEOTIDE SEQUENCE [LARGE SCALE GENOMIC DNA]</scope>
    <source>
        <strain evidence="1">ISS470</strain>
    </source>
</reference>